<dbReference type="STRING" id="201973.SAMN04488025_1441"/>
<dbReference type="InterPro" id="IPR036390">
    <property type="entry name" value="WH_DNA-bd_sf"/>
</dbReference>
<dbReference type="Gene3D" id="1.20.120.530">
    <property type="entry name" value="GntR ligand-binding domain-like"/>
    <property type="match status" value="1"/>
</dbReference>
<dbReference type="SMART" id="SM00345">
    <property type="entry name" value="HTH_GNTR"/>
    <property type="match status" value="1"/>
</dbReference>
<dbReference type="SUPFAM" id="SSF46785">
    <property type="entry name" value="Winged helix' DNA-binding domain"/>
    <property type="match status" value="1"/>
</dbReference>
<dbReference type="Pfam" id="PF00392">
    <property type="entry name" value="GntR"/>
    <property type="match status" value="1"/>
</dbReference>
<keyword evidence="1" id="KW-0805">Transcription regulation</keyword>
<evidence type="ECO:0000256" key="3">
    <source>
        <dbReference type="ARBA" id="ARBA00023163"/>
    </source>
</evidence>
<dbReference type="SMART" id="SM00895">
    <property type="entry name" value="FCD"/>
    <property type="match status" value="1"/>
</dbReference>
<keyword evidence="2" id="KW-0238">DNA-binding</keyword>
<protein>
    <submittedName>
        <fullName evidence="5">Transcriptional regulator, GntR family</fullName>
    </submittedName>
</protein>
<dbReference type="Gene3D" id="1.10.10.10">
    <property type="entry name" value="Winged helix-like DNA-binding domain superfamily/Winged helix DNA-binding domain"/>
    <property type="match status" value="1"/>
</dbReference>
<evidence type="ECO:0000313" key="5">
    <source>
        <dbReference type="EMBL" id="SFG53413.1"/>
    </source>
</evidence>
<evidence type="ECO:0000256" key="1">
    <source>
        <dbReference type="ARBA" id="ARBA00023015"/>
    </source>
</evidence>
<accession>A0A1I2SLK5</accession>
<feature type="domain" description="HTH gntR-type" evidence="4">
    <location>
        <begin position="17"/>
        <end position="84"/>
    </location>
</feature>
<dbReference type="PROSITE" id="PS50949">
    <property type="entry name" value="HTH_GNTR"/>
    <property type="match status" value="1"/>
</dbReference>
<dbReference type="GO" id="GO:0003700">
    <property type="term" value="F:DNA-binding transcription factor activity"/>
    <property type="evidence" value="ECO:0007669"/>
    <property type="project" value="InterPro"/>
</dbReference>
<dbReference type="InterPro" id="IPR000524">
    <property type="entry name" value="Tscrpt_reg_HTH_GntR"/>
</dbReference>
<proteinExistence type="predicted"/>
<keyword evidence="3" id="KW-0804">Transcription</keyword>
<dbReference type="InterPro" id="IPR008920">
    <property type="entry name" value="TF_FadR/GntR_C"/>
</dbReference>
<dbReference type="EMBL" id="FOOK01000044">
    <property type="protein sequence ID" value="SFG53413.1"/>
    <property type="molecule type" value="Genomic_DNA"/>
</dbReference>
<dbReference type="Proteomes" id="UP000198661">
    <property type="component" value="Unassembled WGS sequence"/>
</dbReference>
<dbReference type="SUPFAM" id="SSF48008">
    <property type="entry name" value="GntR ligand-binding domain-like"/>
    <property type="match status" value="1"/>
</dbReference>
<dbReference type="AlphaFoldDB" id="A0A1I2SLK5"/>
<dbReference type="PANTHER" id="PTHR43537:SF24">
    <property type="entry name" value="GLUCONATE OPERON TRANSCRIPTIONAL REPRESSOR"/>
    <property type="match status" value="1"/>
</dbReference>
<dbReference type="CDD" id="cd07377">
    <property type="entry name" value="WHTH_GntR"/>
    <property type="match status" value="1"/>
</dbReference>
<keyword evidence="6" id="KW-1185">Reference proteome</keyword>
<dbReference type="Pfam" id="PF07729">
    <property type="entry name" value="FCD"/>
    <property type="match status" value="1"/>
</dbReference>
<sequence length="230" mass="26460">MTFLYEIIYDLSMKGTISKQKMAYELIRERILDGTYPPGTRIVLDAVAREIGTSTIPVREAIRRLEADGLIEYQPFAGARVAPMDETAYVQSLSVLAVLEGYATALSASRLTEEDFRRLEEINQSMKEALTEFDFVRFGNLNRDFHQTILERCGNDVLKEQIRQIGEKLDAVRQRGVWHVPSRARESIDEHEHLVELLRRKAPAEEIEKAARQHKLNTVTAFLNRRERSV</sequence>
<dbReference type="InterPro" id="IPR036388">
    <property type="entry name" value="WH-like_DNA-bd_sf"/>
</dbReference>
<gene>
    <name evidence="5" type="ORF">SAMN04488025_1441</name>
</gene>
<reference evidence="5 6" key="1">
    <citation type="submission" date="2016-10" db="EMBL/GenBank/DDBJ databases">
        <authorList>
            <person name="de Groot N.N."/>
        </authorList>
    </citation>
    <scope>NUCLEOTIDE SEQUENCE [LARGE SCALE GENOMIC DNA]</scope>
    <source>
        <strain evidence="5 6">DSM 44945</strain>
    </source>
</reference>
<name>A0A1I2SLK5_9BACL</name>
<dbReference type="PANTHER" id="PTHR43537">
    <property type="entry name" value="TRANSCRIPTIONAL REGULATOR, GNTR FAMILY"/>
    <property type="match status" value="1"/>
</dbReference>
<evidence type="ECO:0000256" key="2">
    <source>
        <dbReference type="ARBA" id="ARBA00023125"/>
    </source>
</evidence>
<dbReference type="GO" id="GO:0003677">
    <property type="term" value="F:DNA binding"/>
    <property type="evidence" value="ECO:0007669"/>
    <property type="project" value="UniProtKB-KW"/>
</dbReference>
<evidence type="ECO:0000259" key="4">
    <source>
        <dbReference type="PROSITE" id="PS50949"/>
    </source>
</evidence>
<dbReference type="InterPro" id="IPR011711">
    <property type="entry name" value="GntR_C"/>
</dbReference>
<organism evidence="5 6">
    <name type="scientific">Planifilum fulgidum</name>
    <dbReference type="NCBI Taxonomy" id="201973"/>
    <lineage>
        <taxon>Bacteria</taxon>
        <taxon>Bacillati</taxon>
        <taxon>Bacillota</taxon>
        <taxon>Bacilli</taxon>
        <taxon>Bacillales</taxon>
        <taxon>Thermoactinomycetaceae</taxon>
        <taxon>Planifilum</taxon>
    </lineage>
</organism>
<evidence type="ECO:0000313" key="6">
    <source>
        <dbReference type="Proteomes" id="UP000198661"/>
    </source>
</evidence>